<keyword evidence="8" id="KW-1185">Reference proteome</keyword>
<dbReference type="CDD" id="cd16034">
    <property type="entry name" value="sulfatase_like"/>
    <property type="match status" value="1"/>
</dbReference>
<evidence type="ECO:0000313" key="7">
    <source>
        <dbReference type="EMBL" id="VGO12675.1"/>
    </source>
</evidence>
<comment type="similarity">
    <text evidence="1">Belongs to the sulfatase family.</text>
</comment>
<dbReference type="SUPFAM" id="SSF53649">
    <property type="entry name" value="Alkaline phosphatase-like"/>
    <property type="match status" value="1"/>
</dbReference>
<dbReference type="Proteomes" id="UP000366872">
    <property type="component" value="Unassembled WGS sequence"/>
</dbReference>
<evidence type="ECO:0000256" key="5">
    <source>
        <dbReference type="SAM" id="SignalP"/>
    </source>
</evidence>
<feature type="signal peptide" evidence="5">
    <location>
        <begin position="1"/>
        <end position="23"/>
    </location>
</feature>
<feature type="domain" description="Sulfatase N-terminal" evidence="6">
    <location>
        <begin position="30"/>
        <end position="369"/>
    </location>
</feature>
<protein>
    <submittedName>
        <fullName evidence="7">Arylsulfatase</fullName>
    </submittedName>
</protein>
<dbReference type="PANTHER" id="PTHR42693:SF33">
    <property type="entry name" value="ARYLSULFATASE"/>
    <property type="match status" value="1"/>
</dbReference>
<dbReference type="InterPro" id="IPR000917">
    <property type="entry name" value="Sulfatase_N"/>
</dbReference>
<evidence type="ECO:0000259" key="6">
    <source>
        <dbReference type="Pfam" id="PF00884"/>
    </source>
</evidence>
<accession>A0A6C2TYJ9</accession>
<dbReference type="GO" id="GO:0004065">
    <property type="term" value="F:arylsulfatase activity"/>
    <property type="evidence" value="ECO:0007669"/>
    <property type="project" value="TreeGrafter"/>
</dbReference>
<dbReference type="PROSITE" id="PS00149">
    <property type="entry name" value="SULFATASE_2"/>
    <property type="match status" value="1"/>
</dbReference>
<dbReference type="AlphaFoldDB" id="A0A6C2TYJ9"/>
<keyword evidence="2" id="KW-0479">Metal-binding</keyword>
<dbReference type="PANTHER" id="PTHR42693">
    <property type="entry name" value="ARYLSULFATASE FAMILY MEMBER"/>
    <property type="match status" value="1"/>
</dbReference>
<evidence type="ECO:0000256" key="1">
    <source>
        <dbReference type="ARBA" id="ARBA00008779"/>
    </source>
</evidence>
<name>A0A6C2TYJ9_PONDE</name>
<sequence>MKRSKLTLIGMATAAALSLTAQAAPQTKKPNLLFVFTDQQSFDMIGAVNPQVKTPVLDSLEASGVRFQHMVSSEPICTPYRGMLFSGQHPLYNGAFFNDVPLLPTSQDRFAHVLSRAGYETAYVGKWHLLGGPTRGTGIPPGPNRQGFDETFLSNNCHVNYSPEACHFYDDNNRRILFKEFYSDSPWELEAQTRQVEEWFGRRDQNRPFAAFVSWHPPHNFGGDGCPKLPGRQKNYNVKGLDPDLIKPYEKVDITLRPGEQLDPENEACRKNQYRNYMAMITACDTALGRLVDQLKQQGVYENTLIVFTSDHGDMLLSHGAGKPKQYPQDYSARVPLVMHWPGRIPEGKVNDLLVGSMDLMPTILGLLDLPVPDSVQGRDLSEAVIANDGSVVESVPLFVYLHKGSWRGVFTKEWTYARSVDAHKKRDGVEVNVLYNRKNDPGQLNNLFGKPEFADVQQHMESLTTQWMEKFGDKEYTAADFATAAKKAGITWQNNYTHRPIDLLRALDK</sequence>
<dbReference type="GO" id="GO:0046872">
    <property type="term" value="F:metal ion binding"/>
    <property type="evidence" value="ECO:0007669"/>
    <property type="project" value="UniProtKB-KW"/>
</dbReference>
<dbReference type="InterPro" id="IPR017850">
    <property type="entry name" value="Alkaline_phosphatase_core_sf"/>
</dbReference>
<gene>
    <name evidence="7" type="primary">atsA_56</name>
    <name evidence="7" type="ORF">PDESU_01228</name>
</gene>
<dbReference type="Gene3D" id="3.40.720.10">
    <property type="entry name" value="Alkaline Phosphatase, subunit A"/>
    <property type="match status" value="1"/>
</dbReference>
<keyword evidence="4" id="KW-0106">Calcium</keyword>
<feature type="chain" id="PRO_5029016819" evidence="5">
    <location>
        <begin position="24"/>
        <end position="510"/>
    </location>
</feature>
<keyword evidence="5" id="KW-0732">Signal</keyword>
<evidence type="ECO:0000256" key="4">
    <source>
        <dbReference type="ARBA" id="ARBA00022837"/>
    </source>
</evidence>
<keyword evidence="3" id="KW-0378">Hydrolase</keyword>
<dbReference type="Gene3D" id="3.30.1120.10">
    <property type="match status" value="1"/>
</dbReference>
<dbReference type="RefSeq" id="WP_136078320.1">
    <property type="nucleotide sequence ID" value="NZ_CAAHFG010000001.1"/>
</dbReference>
<evidence type="ECO:0000256" key="2">
    <source>
        <dbReference type="ARBA" id="ARBA00022723"/>
    </source>
</evidence>
<reference evidence="7 8" key="1">
    <citation type="submission" date="2019-04" db="EMBL/GenBank/DDBJ databases">
        <authorList>
            <person name="Van Vliet M D."/>
        </authorList>
    </citation>
    <scope>NUCLEOTIDE SEQUENCE [LARGE SCALE GENOMIC DNA]</scope>
    <source>
        <strain evidence="7 8">F1</strain>
    </source>
</reference>
<dbReference type="EMBL" id="CAAHFG010000001">
    <property type="protein sequence ID" value="VGO12675.1"/>
    <property type="molecule type" value="Genomic_DNA"/>
</dbReference>
<evidence type="ECO:0000313" key="8">
    <source>
        <dbReference type="Proteomes" id="UP000366872"/>
    </source>
</evidence>
<evidence type="ECO:0000256" key="3">
    <source>
        <dbReference type="ARBA" id="ARBA00022801"/>
    </source>
</evidence>
<dbReference type="Pfam" id="PF00884">
    <property type="entry name" value="Sulfatase"/>
    <property type="match status" value="1"/>
</dbReference>
<dbReference type="InterPro" id="IPR050738">
    <property type="entry name" value="Sulfatase"/>
</dbReference>
<dbReference type="InterPro" id="IPR024607">
    <property type="entry name" value="Sulfatase_CS"/>
</dbReference>
<proteinExistence type="inferred from homology"/>
<organism evidence="7 8">
    <name type="scientific">Pontiella desulfatans</name>
    <dbReference type="NCBI Taxonomy" id="2750659"/>
    <lineage>
        <taxon>Bacteria</taxon>
        <taxon>Pseudomonadati</taxon>
        <taxon>Kiritimatiellota</taxon>
        <taxon>Kiritimatiellia</taxon>
        <taxon>Kiritimatiellales</taxon>
        <taxon>Pontiellaceae</taxon>
        <taxon>Pontiella</taxon>
    </lineage>
</organism>